<dbReference type="SUPFAM" id="SSF53335">
    <property type="entry name" value="S-adenosyl-L-methionine-dependent methyltransferases"/>
    <property type="match status" value="1"/>
</dbReference>
<proteinExistence type="predicted"/>
<dbReference type="InterPro" id="IPR010719">
    <property type="entry name" value="MnmM_MeTrfase"/>
</dbReference>
<dbReference type="GO" id="GO:0008168">
    <property type="term" value="F:methyltransferase activity"/>
    <property type="evidence" value="ECO:0007669"/>
    <property type="project" value="UniProtKB-KW"/>
</dbReference>
<dbReference type="RefSeq" id="WP_385940143.1">
    <property type="nucleotide sequence ID" value="NZ_JBHSOZ010000003.1"/>
</dbReference>
<reference evidence="2" key="1">
    <citation type="journal article" date="2019" name="Int. J. Syst. Evol. Microbiol.">
        <title>The Global Catalogue of Microorganisms (GCM) 10K type strain sequencing project: providing services to taxonomists for standard genome sequencing and annotation.</title>
        <authorList>
            <consortium name="The Broad Institute Genomics Platform"/>
            <consortium name="The Broad Institute Genome Sequencing Center for Infectious Disease"/>
            <person name="Wu L."/>
            <person name="Ma J."/>
        </authorList>
    </citation>
    <scope>NUCLEOTIDE SEQUENCE [LARGE SCALE GENOMIC DNA]</scope>
    <source>
        <strain evidence="2">CECT 7184</strain>
    </source>
</reference>
<gene>
    <name evidence="1" type="ORF">ACFPU1_08690</name>
</gene>
<dbReference type="PANTHER" id="PTHR35276">
    <property type="entry name" value="S-ADENOSYL-L-METHIONINE-DEPENDENT METHYLTRANSFERASES SUPERFAMILY PROTEIN"/>
    <property type="match status" value="1"/>
</dbReference>
<keyword evidence="1" id="KW-0489">Methyltransferase</keyword>
<keyword evidence="1" id="KW-0808">Transferase</keyword>
<dbReference type="Gene3D" id="3.40.50.150">
    <property type="entry name" value="Vaccinia Virus protein VP39"/>
    <property type="match status" value="1"/>
</dbReference>
<dbReference type="EMBL" id="JBHSOZ010000003">
    <property type="protein sequence ID" value="MFC5712856.1"/>
    <property type="molecule type" value="Genomic_DNA"/>
</dbReference>
<name>A0ABW0YN48_9BACI</name>
<protein>
    <submittedName>
        <fullName evidence="1">Class I SAM-dependent methyltransferase</fullName>
    </submittedName>
</protein>
<keyword evidence="2" id="KW-1185">Reference proteome</keyword>
<dbReference type="InterPro" id="IPR029063">
    <property type="entry name" value="SAM-dependent_MTases_sf"/>
</dbReference>
<dbReference type="Proteomes" id="UP001596142">
    <property type="component" value="Unassembled WGS sequence"/>
</dbReference>
<dbReference type="Pfam" id="PF06962">
    <property type="entry name" value="rRNA_methylase"/>
    <property type="match status" value="1"/>
</dbReference>
<evidence type="ECO:0000313" key="2">
    <source>
        <dbReference type="Proteomes" id="UP001596142"/>
    </source>
</evidence>
<dbReference type="PANTHER" id="PTHR35276:SF1">
    <property type="entry name" value="TRNA (MNM(5)S(2)U34)-METHYLTRANSFERASE, CHLOROPLASTIC"/>
    <property type="match status" value="1"/>
</dbReference>
<sequence>MNLYRILPFARHLIDLVVQEGDIAVDATAGNGHDTLYLAERTGESGRVYSFDIQPEAIQSTKERLKKAGLETHVTLLQQSHCKAADVIPKSEHLKLKAAIFNLGYLPGGDKTITTSPQTTITAVKNLLSIMPDGGLIILVIYHGHAEGQIERDELLSFTESLDQQEAHVLRYQFTNQTNNPPFIVAIEKRG</sequence>
<organism evidence="1 2">
    <name type="scientific">Thalassorhabdus alkalitolerans</name>
    <dbReference type="NCBI Taxonomy" id="2282697"/>
    <lineage>
        <taxon>Bacteria</taxon>
        <taxon>Bacillati</taxon>
        <taxon>Bacillota</taxon>
        <taxon>Bacilli</taxon>
        <taxon>Bacillales</taxon>
        <taxon>Bacillaceae</taxon>
        <taxon>Thalassorhabdus</taxon>
    </lineage>
</organism>
<comment type="caution">
    <text evidence="1">The sequence shown here is derived from an EMBL/GenBank/DDBJ whole genome shotgun (WGS) entry which is preliminary data.</text>
</comment>
<dbReference type="GO" id="GO:0032259">
    <property type="term" value="P:methylation"/>
    <property type="evidence" value="ECO:0007669"/>
    <property type="project" value="UniProtKB-KW"/>
</dbReference>
<evidence type="ECO:0000313" key="1">
    <source>
        <dbReference type="EMBL" id="MFC5712856.1"/>
    </source>
</evidence>
<accession>A0ABW0YN48</accession>